<evidence type="ECO:0000313" key="2">
    <source>
        <dbReference type="EMBL" id="HIT41783.1"/>
    </source>
</evidence>
<reference evidence="2" key="2">
    <citation type="journal article" date="2021" name="PeerJ">
        <title>Extensive microbial diversity within the chicken gut microbiome revealed by metagenomics and culture.</title>
        <authorList>
            <person name="Gilroy R."/>
            <person name="Ravi A."/>
            <person name="Getino M."/>
            <person name="Pursley I."/>
            <person name="Horton D.L."/>
            <person name="Alikhan N.F."/>
            <person name="Baker D."/>
            <person name="Gharbi K."/>
            <person name="Hall N."/>
            <person name="Watson M."/>
            <person name="Adriaenssens E.M."/>
            <person name="Foster-Nyarko E."/>
            <person name="Jarju S."/>
            <person name="Secka A."/>
            <person name="Antonio M."/>
            <person name="Oren A."/>
            <person name="Chaudhuri R.R."/>
            <person name="La Ragione R."/>
            <person name="Hildebrand F."/>
            <person name="Pallen M.J."/>
        </authorList>
    </citation>
    <scope>NUCLEOTIDE SEQUENCE</scope>
    <source>
        <strain evidence="2">CHK123-3438</strain>
    </source>
</reference>
<dbReference type="InterPro" id="IPR025714">
    <property type="entry name" value="Methyltranfer_dom"/>
</dbReference>
<dbReference type="Proteomes" id="UP000886860">
    <property type="component" value="Unassembled WGS sequence"/>
</dbReference>
<dbReference type="Gene3D" id="3.40.50.150">
    <property type="entry name" value="Vaccinia Virus protein VP39"/>
    <property type="match status" value="1"/>
</dbReference>
<accession>A0A9D1GJ87</accession>
<dbReference type="SUPFAM" id="SSF53335">
    <property type="entry name" value="S-adenosyl-L-methionine-dependent methyltransferases"/>
    <property type="match status" value="1"/>
</dbReference>
<evidence type="ECO:0000259" key="1">
    <source>
        <dbReference type="Pfam" id="PF13679"/>
    </source>
</evidence>
<comment type="caution">
    <text evidence="2">The sequence shown here is derived from an EMBL/GenBank/DDBJ whole genome shotgun (WGS) entry which is preliminary data.</text>
</comment>
<dbReference type="AlphaFoldDB" id="A0A9D1GJ87"/>
<protein>
    <submittedName>
        <fullName evidence="2">SAM-dependent methyltransferase</fullName>
    </submittedName>
</protein>
<dbReference type="PANTHER" id="PTHR13369">
    <property type="match status" value="1"/>
</dbReference>
<evidence type="ECO:0000313" key="3">
    <source>
        <dbReference type="Proteomes" id="UP000886860"/>
    </source>
</evidence>
<dbReference type="GO" id="GO:0008168">
    <property type="term" value="F:methyltransferase activity"/>
    <property type="evidence" value="ECO:0007669"/>
    <property type="project" value="UniProtKB-KW"/>
</dbReference>
<dbReference type="InterPro" id="IPR029063">
    <property type="entry name" value="SAM-dependent_MTases_sf"/>
</dbReference>
<gene>
    <name evidence="2" type="ORF">IAB60_06760</name>
</gene>
<keyword evidence="2" id="KW-0808">Transferase</keyword>
<dbReference type="Pfam" id="PF13679">
    <property type="entry name" value="Methyltransf_32"/>
    <property type="match status" value="1"/>
</dbReference>
<keyword evidence="2" id="KW-0489">Methyltransferase</keyword>
<feature type="domain" description="Methyltransferase" evidence="1">
    <location>
        <begin position="168"/>
        <end position="303"/>
    </location>
</feature>
<dbReference type="CDD" id="cd02440">
    <property type="entry name" value="AdoMet_MTases"/>
    <property type="match status" value="1"/>
</dbReference>
<dbReference type="PANTHER" id="PTHR13369:SF3">
    <property type="entry name" value="METHYLTRANSFERASE DOMAIN-CONTAINING PROTEIN"/>
    <property type="match status" value="1"/>
</dbReference>
<proteinExistence type="predicted"/>
<dbReference type="GO" id="GO:0032259">
    <property type="term" value="P:methylation"/>
    <property type="evidence" value="ECO:0007669"/>
    <property type="project" value="UniProtKB-KW"/>
</dbReference>
<dbReference type="GO" id="GO:0005737">
    <property type="term" value="C:cytoplasm"/>
    <property type="evidence" value="ECO:0007669"/>
    <property type="project" value="TreeGrafter"/>
</dbReference>
<dbReference type="EMBL" id="DVKS01000116">
    <property type="protein sequence ID" value="HIT41783.1"/>
    <property type="molecule type" value="Genomic_DNA"/>
</dbReference>
<organism evidence="2 3">
    <name type="scientific">Candidatus Caccovicinus merdipullorum</name>
    <dbReference type="NCBI Taxonomy" id="2840724"/>
    <lineage>
        <taxon>Bacteria</taxon>
        <taxon>Bacillati</taxon>
        <taxon>Bacillota</taxon>
        <taxon>Clostridia</taxon>
        <taxon>Eubacteriales</taxon>
        <taxon>Candidatus Caccovicinus</taxon>
    </lineage>
</organism>
<reference evidence="2" key="1">
    <citation type="submission" date="2020-10" db="EMBL/GenBank/DDBJ databases">
        <authorList>
            <person name="Gilroy R."/>
        </authorList>
    </citation>
    <scope>NUCLEOTIDE SEQUENCE</scope>
    <source>
        <strain evidence="2">CHK123-3438</strain>
    </source>
</reference>
<name>A0A9D1GJ87_9FIRM</name>
<sequence>MENKDKERLQKLFDEFLDQDLFQISLGNPLDRETIQKAKVRPFLSGGELRFQLEEWIGKQVFHKNMDREECGAWLTKLLGQSFRQCEIQSEKGWAQVLVGRRGTVTIKKKGNPAGEPARIKPAGSQGGRQLLHNRKKTYVLEEGIPVPFLVDLGVMTREGKIVHARYDKFRQINRFLEFIEDVLPQLSKDRENTILDFGCGKSYLTFAMYYYLRVLKGYPIRVIGLDLKEDVIGRCNELSRKYGYDTLSFFCGDIASYEGVSQVDMVVTLHACDTATDYALFKAVSWGAKVILSVPCCQHQWNSQTKNDLMKPILKYGLLKERMSALLTDGIRAEILEHAGYRTQILEFIDMEHTPKNLLIRAVKQGKPKDNEKEIRQILDFWHVEPELAKLLLGPETNETSEN</sequence>